<keyword evidence="2" id="KW-1133">Transmembrane helix</keyword>
<dbReference type="GO" id="GO:0004713">
    <property type="term" value="F:protein tyrosine kinase activity"/>
    <property type="evidence" value="ECO:0007669"/>
    <property type="project" value="TreeGrafter"/>
</dbReference>
<comment type="caution">
    <text evidence="3">The sequence shown here is derived from an EMBL/GenBank/DDBJ whole genome shotgun (WGS) entry which is preliminary data.</text>
</comment>
<keyword evidence="4" id="KW-1185">Reference proteome</keyword>
<dbReference type="RefSeq" id="WP_123640745.1">
    <property type="nucleotide sequence ID" value="NZ_ML119081.1"/>
</dbReference>
<sequence>MNAAAIAIVPDEGQEHAAPVSVADAPEANPVGVAVRAMRGRWRAALGGGALLGGLLAVGGYLSGVQLYESQAILRVFPQESNILYATGDDSVLKTFDSFVKAETSYVASHQVMGRAVELLSATRPDLAAGLSVADLTGSIEIRRNDSLIVLRTLSRDTSFAAEKLEAVVAAYMALNTEADDARSSVRLTELHEREEELVTRLEELRADQLDVGGEFGASAITKAHIEKVAQIDALAGRFSEIGATLAALESADGSASADAADQEIMRATLLDRTMGELAAQRSLVMSELVQLRSNFESHSNPRFLQRERSLLEEVAVVDRALSDRREQIRVLGQTGALTDAGSGAADTNIAEIRGLYERVEAQLETARLEARDLNFRRIELDRIEREIQQAEELLGETRRALEVIRLESGRALPGFTVLMSPPTRPLEPAEDSSKMLAAGGFAGGGMLALLIALVLGFTERRVRFAETLTPVEHRVSVIQVSAADDADALAADRLRNELQLQPLRRPRLVNKAPVIAVARAETGGTTGLARSLAESYARSRMRVLFIEADLGLVSDRNAEPGWSDMLSGCKVDLPPADEAWGLWEVSAGTADALNDRAVSAPMVRRAVEDLARSVDVIILSAGSLDERLSCQFLLSAADVGVLALRPKDRKSTVLSQIDRFDSLPRNGSVAVMRNALPGDPWLAVRT</sequence>
<dbReference type="Proteomes" id="UP000268016">
    <property type="component" value="Unassembled WGS sequence"/>
</dbReference>
<organism evidence="3 4">
    <name type="scientific">Histidinibacterium lentulum</name>
    <dbReference type="NCBI Taxonomy" id="2480588"/>
    <lineage>
        <taxon>Bacteria</taxon>
        <taxon>Pseudomonadati</taxon>
        <taxon>Pseudomonadota</taxon>
        <taxon>Alphaproteobacteria</taxon>
        <taxon>Rhodobacterales</taxon>
        <taxon>Paracoccaceae</taxon>
        <taxon>Histidinibacterium</taxon>
    </lineage>
</organism>
<dbReference type="AlphaFoldDB" id="A0A3N2RA39"/>
<reference evidence="3 4" key="1">
    <citation type="submission" date="2018-10" db="EMBL/GenBank/DDBJ databases">
        <title>Histidinibacterium lentulum gen. nov., sp. nov., a marine bacterium from the culture broth of Picochlorum sp. 122.</title>
        <authorList>
            <person name="Wang G."/>
        </authorList>
    </citation>
    <scope>NUCLEOTIDE SEQUENCE [LARGE SCALE GENOMIC DNA]</scope>
    <source>
        <strain evidence="3 4">B17</strain>
    </source>
</reference>
<dbReference type="InterPro" id="IPR050445">
    <property type="entry name" value="Bact_polysacc_biosynth/exp"/>
</dbReference>
<feature type="transmembrane region" description="Helical" evidence="2">
    <location>
        <begin position="44"/>
        <end position="62"/>
    </location>
</feature>
<dbReference type="PANTHER" id="PTHR32309">
    <property type="entry name" value="TYROSINE-PROTEIN KINASE"/>
    <property type="match status" value="1"/>
</dbReference>
<accession>A0A3N2RA39</accession>
<evidence type="ECO:0000313" key="3">
    <source>
        <dbReference type="EMBL" id="ROU04339.1"/>
    </source>
</evidence>
<keyword evidence="2" id="KW-0812">Transmembrane</keyword>
<dbReference type="InterPro" id="IPR027417">
    <property type="entry name" value="P-loop_NTPase"/>
</dbReference>
<keyword evidence="1" id="KW-0175">Coiled coil</keyword>
<dbReference type="EMBL" id="RDRB01000001">
    <property type="protein sequence ID" value="ROU04339.1"/>
    <property type="molecule type" value="Genomic_DNA"/>
</dbReference>
<dbReference type="GO" id="GO:0005886">
    <property type="term" value="C:plasma membrane"/>
    <property type="evidence" value="ECO:0007669"/>
    <property type="project" value="TreeGrafter"/>
</dbReference>
<feature type="coiled-coil region" evidence="1">
    <location>
        <begin position="350"/>
        <end position="408"/>
    </location>
</feature>
<evidence type="ECO:0000256" key="1">
    <source>
        <dbReference type="SAM" id="Coils"/>
    </source>
</evidence>
<protein>
    <submittedName>
        <fullName evidence="3">Uncharacterized protein</fullName>
    </submittedName>
</protein>
<proteinExistence type="predicted"/>
<evidence type="ECO:0000313" key="4">
    <source>
        <dbReference type="Proteomes" id="UP000268016"/>
    </source>
</evidence>
<feature type="transmembrane region" description="Helical" evidence="2">
    <location>
        <begin position="436"/>
        <end position="458"/>
    </location>
</feature>
<dbReference type="PANTHER" id="PTHR32309:SF13">
    <property type="entry name" value="FERRIC ENTEROBACTIN TRANSPORT PROTEIN FEPE"/>
    <property type="match status" value="1"/>
</dbReference>
<gene>
    <name evidence="3" type="ORF">EAT49_02830</name>
</gene>
<name>A0A3N2RA39_9RHOB</name>
<keyword evidence="2" id="KW-0472">Membrane</keyword>
<evidence type="ECO:0000256" key="2">
    <source>
        <dbReference type="SAM" id="Phobius"/>
    </source>
</evidence>
<dbReference type="OrthoDB" id="7664357at2"/>
<dbReference type="Gene3D" id="3.40.50.300">
    <property type="entry name" value="P-loop containing nucleotide triphosphate hydrolases"/>
    <property type="match status" value="1"/>
</dbReference>